<dbReference type="Proteomes" id="UP000431401">
    <property type="component" value="Unassembled WGS sequence"/>
</dbReference>
<sequence>MTGLDVQIRTPNGWPIPDAVLTVTDLEGRQLVRVVADASGAAATGPLPPGMHTAVVTAPGYQPEARIARIGADGGGVLGELRLVPEATAIALPPPGPWTIDPEHSTVVATARHMGIASIRGRFAEVGGRLDIAETFEHSTGYAEIKAASIDTGVRMRDDHLRSADFLDVEHHPLISFTGNGLRRTGSETWVMAGELDLHGRRRPIELDLTYGGCGPDLYGGTRAAFHAETLLHRENFAMDYNAMVRVGVAVVGTTVKIDLDIELVQGESLPSAG</sequence>
<feature type="domain" description="Lipid/polyisoprenoid-binding YceI-like" evidence="2">
    <location>
        <begin position="97"/>
        <end position="265"/>
    </location>
</feature>
<dbReference type="SMART" id="SM00867">
    <property type="entry name" value="YceI"/>
    <property type="match status" value="1"/>
</dbReference>
<dbReference type="PANTHER" id="PTHR34406:SF1">
    <property type="entry name" value="PROTEIN YCEI"/>
    <property type="match status" value="1"/>
</dbReference>
<dbReference type="PANTHER" id="PTHR34406">
    <property type="entry name" value="PROTEIN YCEI"/>
    <property type="match status" value="1"/>
</dbReference>
<proteinExistence type="inferred from homology"/>
<comment type="similarity">
    <text evidence="1">Belongs to the UPF0312 family.</text>
</comment>
<comment type="caution">
    <text evidence="3">The sequence shown here is derived from an EMBL/GenBank/DDBJ whole genome shotgun (WGS) entry which is preliminary data.</text>
</comment>
<dbReference type="Gene3D" id="2.40.128.110">
    <property type="entry name" value="Lipid/polyisoprenoid-binding, YceI-like"/>
    <property type="match status" value="1"/>
</dbReference>
<keyword evidence="4" id="KW-1185">Reference proteome</keyword>
<evidence type="ECO:0000256" key="1">
    <source>
        <dbReference type="ARBA" id="ARBA00008812"/>
    </source>
</evidence>
<dbReference type="Gene3D" id="2.60.40.1120">
    <property type="entry name" value="Carboxypeptidase-like, regulatory domain"/>
    <property type="match status" value="1"/>
</dbReference>
<dbReference type="SUPFAM" id="SSF101874">
    <property type="entry name" value="YceI-like"/>
    <property type="match status" value="1"/>
</dbReference>
<dbReference type="Pfam" id="PF04264">
    <property type="entry name" value="YceI"/>
    <property type="match status" value="1"/>
</dbReference>
<dbReference type="Pfam" id="PF13620">
    <property type="entry name" value="CarboxypepD_reg"/>
    <property type="match status" value="1"/>
</dbReference>
<gene>
    <name evidence="3" type="primary">yceI_1</name>
    <name evidence="3" type="ORF">NRB56_51120</name>
</gene>
<dbReference type="AlphaFoldDB" id="A0A7K0DW33"/>
<dbReference type="InterPro" id="IPR036761">
    <property type="entry name" value="TTHA0802/YceI-like_sf"/>
</dbReference>
<dbReference type="SUPFAM" id="SSF49478">
    <property type="entry name" value="Cna protein B-type domain"/>
    <property type="match status" value="1"/>
</dbReference>
<reference evidence="3 4" key="1">
    <citation type="submission" date="2019-10" db="EMBL/GenBank/DDBJ databases">
        <title>Nocardia macrotermitis sp. nov. and Nocardia aurantia sp. nov., isolated from the gut of fungus growing-termite Macrotermes natalensis.</title>
        <authorList>
            <person name="Benndorf R."/>
            <person name="Schwitalla J."/>
            <person name="Martin K."/>
            <person name="De Beer W."/>
            <person name="Kaster A.-K."/>
            <person name="Vollmers J."/>
            <person name="Poulsen M."/>
            <person name="Beemelmanns C."/>
        </authorList>
    </citation>
    <scope>NUCLEOTIDE SEQUENCE [LARGE SCALE GENOMIC DNA]</scope>
    <source>
        <strain evidence="3 4">RB56</strain>
    </source>
</reference>
<dbReference type="RefSeq" id="WP_319943507.1">
    <property type="nucleotide sequence ID" value="NZ_WEGI01000011.1"/>
</dbReference>
<dbReference type="EMBL" id="WEGI01000011">
    <property type="protein sequence ID" value="MQY29522.1"/>
    <property type="molecule type" value="Genomic_DNA"/>
</dbReference>
<protein>
    <submittedName>
        <fullName evidence="3">Protein YceI</fullName>
    </submittedName>
</protein>
<evidence type="ECO:0000313" key="4">
    <source>
        <dbReference type="Proteomes" id="UP000431401"/>
    </source>
</evidence>
<evidence type="ECO:0000313" key="3">
    <source>
        <dbReference type="EMBL" id="MQY29522.1"/>
    </source>
</evidence>
<evidence type="ECO:0000259" key="2">
    <source>
        <dbReference type="SMART" id="SM00867"/>
    </source>
</evidence>
<name>A0A7K0DW33_9NOCA</name>
<accession>A0A7K0DW33</accession>
<dbReference type="InterPro" id="IPR007372">
    <property type="entry name" value="Lipid/polyisoprenoid-bd_YceI"/>
</dbReference>
<organism evidence="3 4">
    <name type="scientific">Nocardia aurantia</name>
    <dbReference type="NCBI Taxonomy" id="2585199"/>
    <lineage>
        <taxon>Bacteria</taxon>
        <taxon>Bacillati</taxon>
        <taxon>Actinomycetota</taxon>
        <taxon>Actinomycetes</taxon>
        <taxon>Mycobacteriales</taxon>
        <taxon>Nocardiaceae</taxon>
        <taxon>Nocardia</taxon>
    </lineage>
</organism>